<dbReference type="STRING" id="1838286.Verru16b_02593"/>
<accession>A0A1D8AX86</accession>
<dbReference type="RefSeq" id="WP_069962652.1">
    <property type="nucleotide sequence ID" value="NZ_CP016094.1"/>
</dbReference>
<organism evidence="2 3">
    <name type="scientific">Lacunisphaera limnophila</name>
    <dbReference type="NCBI Taxonomy" id="1838286"/>
    <lineage>
        <taxon>Bacteria</taxon>
        <taxon>Pseudomonadati</taxon>
        <taxon>Verrucomicrobiota</taxon>
        <taxon>Opitutia</taxon>
        <taxon>Opitutales</taxon>
        <taxon>Opitutaceae</taxon>
        <taxon>Lacunisphaera</taxon>
    </lineage>
</organism>
<keyword evidence="1" id="KW-0812">Transmembrane</keyword>
<keyword evidence="1" id="KW-0472">Membrane</keyword>
<dbReference type="EMBL" id="CP016094">
    <property type="protein sequence ID" value="AOS45512.1"/>
    <property type="molecule type" value="Genomic_DNA"/>
</dbReference>
<dbReference type="AlphaFoldDB" id="A0A1D8AX86"/>
<dbReference type="KEGG" id="obg:Verru16b_02593"/>
<feature type="transmembrane region" description="Helical" evidence="1">
    <location>
        <begin position="189"/>
        <end position="205"/>
    </location>
</feature>
<protein>
    <submittedName>
        <fullName evidence="2">Uncharacterized protein</fullName>
    </submittedName>
</protein>
<dbReference type="OrthoDB" id="195728at2"/>
<sequence length="224" mass="24389">MNDELLIHWPYLLGALAMLWFPRQWLRNGARLFKRRRRSESALEKLTGRGARDPDDKSVHLGKEFTTFRNYIDLFRGLAGGYGLSTFAFTATGPDAATTLLLIQGGVLLVAGFIQAVRFDGGRLSYFAPIFWFVGLSAGFPAHYTGLFSFILVLAINPAIPNPRLFLTAYGMILLGLGLVFGAPSMPNAMAAGLVLLVPLASLLSKRPVVIFSRKPRATAGVSG</sequence>
<feature type="transmembrane region" description="Helical" evidence="1">
    <location>
        <begin position="165"/>
        <end position="183"/>
    </location>
</feature>
<keyword evidence="1" id="KW-1133">Transmembrane helix</keyword>
<feature type="transmembrane region" description="Helical" evidence="1">
    <location>
        <begin position="99"/>
        <end position="118"/>
    </location>
</feature>
<feature type="transmembrane region" description="Helical" evidence="1">
    <location>
        <begin position="6"/>
        <end position="26"/>
    </location>
</feature>
<dbReference type="Proteomes" id="UP000095228">
    <property type="component" value="Chromosome"/>
</dbReference>
<evidence type="ECO:0000313" key="2">
    <source>
        <dbReference type="EMBL" id="AOS45512.1"/>
    </source>
</evidence>
<gene>
    <name evidence="2" type="ORF">Verru16b_02593</name>
</gene>
<evidence type="ECO:0000256" key="1">
    <source>
        <dbReference type="SAM" id="Phobius"/>
    </source>
</evidence>
<feature type="transmembrane region" description="Helical" evidence="1">
    <location>
        <begin position="130"/>
        <end position="153"/>
    </location>
</feature>
<keyword evidence="3" id="KW-1185">Reference proteome</keyword>
<evidence type="ECO:0000313" key="3">
    <source>
        <dbReference type="Proteomes" id="UP000095228"/>
    </source>
</evidence>
<name>A0A1D8AX86_9BACT</name>
<proteinExistence type="predicted"/>
<reference evidence="2 3" key="1">
    <citation type="submission" date="2016-06" db="EMBL/GenBank/DDBJ databases">
        <title>Three novel species with peptidoglycan cell walls form the new genus Lacunisphaera gen. nov. in the family Opitutaceae of the verrucomicrobial subdivision 4.</title>
        <authorList>
            <person name="Rast P."/>
            <person name="Gloeckner I."/>
            <person name="Jogler M."/>
            <person name="Boedeker C."/>
            <person name="Jeske O."/>
            <person name="Wiegand S."/>
            <person name="Reinhardt R."/>
            <person name="Schumann P."/>
            <person name="Rohde M."/>
            <person name="Spring S."/>
            <person name="Gloeckner F.O."/>
            <person name="Jogler C."/>
        </authorList>
    </citation>
    <scope>NUCLEOTIDE SEQUENCE [LARGE SCALE GENOMIC DNA]</scope>
    <source>
        <strain evidence="2 3">IG16b</strain>
    </source>
</reference>